<dbReference type="EMBL" id="UYJE01009152">
    <property type="protein sequence ID" value="VDI70612.1"/>
    <property type="molecule type" value="Genomic_DNA"/>
</dbReference>
<dbReference type="Gene3D" id="3.80.10.10">
    <property type="entry name" value="Ribonuclease Inhibitor"/>
    <property type="match status" value="1"/>
</dbReference>
<evidence type="ECO:0000313" key="2">
    <source>
        <dbReference type="EMBL" id="VDI70612.1"/>
    </source>
</evidence>
<dbReference type="OrthoDB" id="1055097at2759"/>
<reference evidence="2" key="1">
    <citation type="submission" date="2018-11" db="EMBL/GenBank/DDBJ databases">
        <authorList>
            <person name="Alioto T."/>
            <person name="Alioto T."/>
        </authorList>
    </citation>
    <scope>NUCLEOTIDE SEQUENCE</scope>
</reference>
<name>A0A8B6GWF2_MYTGA</name>
<keyword evidence="1" id="KW-1133">Transmembrane helix</keyword>
<gene>
    <name evidence="2" type="ORF">MGAL_10B037562</name>
</gene>
<evidence type="ECO:0000313" key="3">
    <source>
        <dbReference type="Proteomes" id="UP000596742"/>
    </source>
</evidence>
<proteinExistence type="predicted"/>
<dbReference type="SUPFAM" id="SSF52058">
    <property type="entry name" value="L domain-like"/>
    <property type="match status" value="1"/>
</dbReference>
<comment type="caution">
    <text evidence="2">The sequence shown here is derived from an EMBL/GenBank/DDBJ whole genome shotgun (WGS) entry which is preliminary data.</text>
</comment>
<dbReference type="InterPro" id="IPR032675">
    <property type="entry name" value="LRR_dom_sf"/>
</dbReference>
<sequence length="231" mass="25202">MNLCVASTVDLSQKSLASIPTSISNDCTILDLSFNQLKIIPKDSLSELTGLLQIDLSHNPIDDIDERFLQSNQQLNTIKCDSCFECSCFKTELHKWITRVTTTVITTSFTCRDGTSLQDIEHTLCSVMIIMALEVVIAINAAVVTILILVKNLKQRQEHSDDVNGLVSTSNTINGIGIEGDSAGNHIGIEMSILGQKNEEIGKIGNGTADDKCDEDKYQTNITVISAHTTN</sequence>
<keyword evidence="1" id="KW-0812">Transmembrane</keyword>
<protein>
    <submittedName>
        <fullName evidence="2">Uncharacterized protein</fullName>
    </submittedName>
</protein>
<organism evidence="2 3">
    <name type="scientific">Mytilus galloprovincialis</name>
    <name type="common">Mediterranean mussel</name>
    <dbReference type="NCBI Taxonomy" id="29158"/>
    <lineage>
        <taxon>Eukaryota</taxon>
        <taxon>Metazoa</taxon>
        <taxon>Spiralia</taxon>
        <taxon>Lophotrochozoa</taxon>
        <taxon>Mollusca</taxon>
        <taxon>Bivalvia</taxon>
        <taxon>Autobranchia</taxon>
        <taxon>Pteriomorphia</taxon>
        <taxon>Mytilida</taxon>
        <taxon>Mytiloidea</taxon>
        <taxon>Mytilidae</taxon>
        <taxon>Mytilinae</taxon>
        <taxon>Mytilus</taxon>
    </lineage>
</organism>
<keyword evidence="3" id="KW-1185">Reference proteome</keyword>
<feature type="transmembrane region" description="Helical" evidence="1">
    <location>
        <begin position="127"/>
        <end position="150"/>
    </location>
</feature>
<dbReference type="InterPro" id="IPR001611">
    <property type="entry name" value="Leu-rich_rpt"/>
</dbReference>
<accession>A0A8B6GWF2</accession>
<keyword evidence="1" id="KW-0472">Membrane</keyword>
<dbReference type="Pfam" id="PF13855">
    <property type="entry name" value="LRR_8"/>
    <property type="match status" value="1"/>
</dbReference>
<evidence type="ECO:0000256" key="1">
    <source>
        <dbReference type="SAM" id="Phobius"/>
    </source>
</evidence>
<dbReference type="AlphaFoldDB" id="A0A8B6GWF2"/>
<dbReference type="Proteomes" id="UP000596742">
    <property type="component" value="Unassembled WGS sequence"/>
</dbReference>